<protein>
    <submittedName>
        <fullName evidence="1">Metal-independent alpha-mannosidase</fullName>
    </submittedName>
</protein>
<dbReference type="PIRSF" id="PIRSF028846">
    <property type="entry name" value="UCP028846"/>
    <property type="match status" value="1"/>
</dbReference>
<proteinExistence type="predicted"/>
<reference evidence="1 2" key="1">
    <citation type="submission" date="2019-03" db="EMBL/GenBank/DDBJ databases">
        <title>Cohnella endophytica sp. nov., a novel endophytic bacterium isolated from bark of Sonneratia apetala.</title>
        <authorList>
            <person name="Tuo L."/>
        </authorList>
    </citation>
    <scope>NUCLEOTIDE SEQUENCE [LARGE SCALE GENOMIC DNA]</scope>
    <source>
        <strain evidence="1 2">CCTCC AB 208254</strain>
    </source>
</reference>
<dbReference type="EMBL" id="SOMN01000010">
    <property type="protein sequence ID" value="TFE27197.1"/>
    <property type="molecule type" value="Genomic_DNA"/>
</dbReference>
<name>A0A4Y8M096_9BACL</name>
<dbReference type="Pfam" id="PF06824">
    <property type="entry name" value="Glyco_hydro_125"/>
    <property type="match status" value="1"/>
</dbReference>
<keyword evidence="2" id="KW-1185">Reference proteome</keyword>
<dbReference type="InterPro" id="IPR008313">
    <property type="entry name" value="GH125"/>
</dbReference>
<evidence type="ECO:0000313" key="2">
    <source>
        <dbReference type="Proteomes" id="UP000297900"/>
    </source>
</evidence>
<accession>A0A4Y8M096</accession>
<organism evidence="1 2">
    <name type="scientific">Cohnella luojiensis</name>
    <dbReference type="NCBI Taxonomy" id="652876"/>
    <lineage>
        <taxon>Bacteria</taxon>
        <taxon>Bacillati</taxon>
        <taxon>Bacillota</taxon>
        <taxon>Bacilli</taxon>
        <taxon>Bacillales</taxon>
        <taxon>Paenibacillaceae</taxon>
        <taxon>Cohnella</taxon>
    </lineage>
</organism>
<dbReference type="RefSeq" id="WP_135152022.1">
    <property type="nucleotide sequence ID" value="NZ_SOMN01000010.1"/>
</dbReference>
<dbReference type="Gene3D" id="1.50.10.10">
    <property type="match status" value="1"/>
</dbReference>
<dbReference type="SUPFAM" id="SSF48208">
    <property type="entry name" value="Six-hairpin glycosidases"/>
    <property type="match status" value="1"/>
</dbReference>
<dbReference type="Proteomes" id="UP000297900">
    <property type="component" value="Unassembled WGS sequence"/>
</dbReference>
<dbReference type="InterPro" id="IPR012341">
    <property type="entry name" value="6hp_glycosidase-like_sf"/>
</dbReference>
<dbReference type="InterPro" id="IPR008928">
    <property type="entry name" value="6-hairpin_glycosidase_sf"/>
</dbReference>
<sequence length="430" mass="48631">MAQLANTFESLNRWIGTVQKKLQDRPKTQAMFAACIRNTIETTFRQLPDRTTFVITGDIPAMWLRDSAAQARPYILLAAEDPEIERMLQGIVERQLRYVIHDPYANAFNESPNGQGHQNDETAMTPWIWERKYEIDSLCYPLQLAYLLWKNTGSTTHINDAFKEAAAAILDLWVKEQNHEHDSEYRFERGNCPITDTLPRSGKGTLTGKTGMTWSGFRPSDDACEYGYLIPSNMFAVVVLRYLGEIAGTVLNDPGMKLRAEALAEEIDRGIREFGTVEHPVYGTLYAYETDGLGNHRLMDDANVPSLLSIPYLGYARSDDPIYLNTRKFVLSDNNPYYYAGAAASGIGSPHTPSGYVWHIALAMQGLTAETPEEKTRLLDLLERTDGGKGMMHEGFDADDSNRYTREWFSWANMMYCELVLDVCGIRVAR</sequence>
<dbReference type="AlphaFoldDB" id="A0A4Y8M096"/>
<comment type="caution">
    <text evidence="1">The sequence shown here is derived from an EMBL/GenBank/DDBJ whole genome shotgun (WGS) entry which is preliminary data.</text>
</comment>
<dbReference type="GO" id="GO:0005975">
    <property type="term" value="P:carbohydrate metabolic process"/>
    <property type="evidence" value="ECO:0007669"/>
    <property type="project" value="InterPro"/>
</dbReference>
<gene>
    <name evidence="1" type="ORF">E2980_09865</name>
</gene>
<evidence type="ECO:0000313" key="1">
    <source>
        <dbReference type="EMBL" id="TFE27197.1"/>
    </source>
</evidence>
<dbReference type="SMART" id="SM01149">
    <property type="entry name" value="DUF1237"/>
    <property type="match status" value="1"/>
</dbReference>
<dbReference type="PANTHER" id="PTHR31047:SF0">
    <property type="entry name" value="MEIOTICALLY UP-REGULATED GENE 157 PROTEIN"/>
    <property type="match status" value="1"/>
</dbReference>
<dbReference type="OrthoDB" id="181472at2"/>
<dbReference type="PANTHER" id="PTHR31047">
    <property type="entry name" value="MEIOTICALLY UP-REGULATED GENE 157 PROTEIN"/>
    <property type="match status" value="1"/>
</dbReference>